<dbReference type="AlphaFoldDB" id="K2M5V6"/>
<keyword evidence="3" id="KW-0597">Phosphoprotein</keyword>
<evidence type="ECO:0000256" key="2">
    <source>
        <dbReference type="ARBA" id="ARBA00012438"/>
    </source>
</evidence>
<keyword evidence="4" id="KW-0812">Transmembrane</keyword>
<organism evidence="6 7">
    <name type="scientific">Nitratireductor pacificus pht-3B</name>
    <dbReference type="NCBI Taxonomy" id="391937"/>
    <lineage>
        <taxon>Bacteria</taxon>
        <taxon>Pseudomonadati</taxon>
        <taxon>Pseudomonadota</taxon>
        <taxon>Alphaproteobacteria</taxon>
        <taxon>Hyphomicrobiales</taxon>
        <taxon>Phyllobacteriaceae</taxon>
        <taxon>Nitratireductor</taxon>
    </lineage>
</organism>
<reference evidence="6 7" key="1">
    <citation type="journal article" date="2012" name="J. Bacteriol.">
        <title>Genome Sequence of Nitratireductor pacificus Type Strain pht-3B.</title>
        <authorList>
            <person name="Lai Q."/>
            <person name="Li G."/>
            <person name="Shao Z."/>
        </authorList>
    </citation>
    <scope>NUCLEOTIDE SEQUENCE [LARGE SCALE GENOMIC DNA]</scope>
    <source>
        <strain evidence="7">pht-3B</strain>
    </source>
</reference>
<proteinExistence type="predicted"/>
<dbReference type="eggNOG" id="COG2205">
    <property type="taxonomic scope" value="Bacteria"/>
</dbReference>
<feature type="domain" description="Histidine kinase" evidence="5">
    <location>
        <begin position="276"/>
        <end position="488"/>
    </location>
</feature>
<gene>
    <name evidence="6" type="ORF">NA2_17811</name>
</gene>
<dbReference type="InterPro" id="IPR036890">
    <property type="entry name" value="HATPase_C_sf"/>
</dbReference>
<feature type="transmembrane region" description="Helical" evidence="4">
    <location>
        <begin position="165"/>
        <end position="187"/>
    </location>
</feature>
<dbReference type="Gene3D" id="3.30.565.10">
    <property type="entry name" value="Histidine kinase-like ATPase, C-terminal domain"/>
    <property type="match status" value="1"/>
</dbReference>
<dbReference type="SMART" id="SM00388">
    <property type="entry name" value="HisKA"/>
    <property type="match status" value="1"/>
</dbReference>
<evidence type="ECO:0000256" key="3">
    <source>
        <dbReference type="ARBA" id="ARBA00022553"/>
    </source>
</evidence>
<comment type="catalytic activity">
    <reaction evidence="1">
        <text>ATP + protein L-histidine = ADP + protein N-phospho-L-histidine.</text>
        <dbReference type="EC" id="2.7.13.3"/>
    </reaction>
</comment>
<dbReference type="InterPro" id="IPR004358">
    <property type="entry name" value="Sig_transdc_His_kin-like_C"/>
</dbReference>
<dbReference type="STRING" id="391937.NA2_17811"/>
<dbReference type="InterPro" id="IPR003594">
    <property type="entry name" value="HATPase_dom"/>
</dbReference>
<keyword evidence="7" id="KW-1185">Reference proteome</keyword>
<evidence type="ECO:0000313" key="7">
    <source>
        <dbReference type="Proteomes" id="UP000006786"/>
    </source>
</evidence>
<keyword evidence="4" id="KW-0472">Membrane</keyword>
<dbReference type="PATRIC" id="fig|391937.3.peg.3661"/>
<feature type="transmembrane region" description="Helical" evidence="4">
    <location>
        <begin position="54"/>
        <end position="71"/>
    </location>
</feature>
<evidence type="ECO:0000256" key="1">
    <source>
        <dbReference type="ARBA" id="ARBA00000085"/>
    </source>
</evidence>
<dbReference type="SMART" id="SM00387">
    <property type="entry name" value="HATPase_c"/>
    <property type="match status" value="1"/>
</dbReference>
<dbReference type="PANTHER" id="PTHR43547:SF2">
    <property type="entry name" value="HYBRID SIGNAL TRANSDUCTION HISTIDINE KINASE C"/>
    <property type="match status" value="1"/>
</dbReference>
<name>K2M5V6_9HYPH</name>
<sequence>MRPVWLALALRMGNQSWMLDLKTLLLLEFCTTSLQAVAWLLVWRSWRHLYQLKVIAAGFVAIALGLLLLLQRGPDPSLFRIVLDNMMIKIGLVLLADGMARFLGQPSYLRIGTVFLAAHFVVWSLAVAFFPADLALRIHASTVFTIVMMGLMIRTLYLDRTQPGFLRWITIVLLAEYMGASLLQSALVYLYPATVKNGPVLSNINAWYFFQGHLFITGFFICLLFMVGMRLSMDLRDRNSALAREVAERRRLEDELSASLESEKSARQEQRQLVRMVSHEFRTPLAAIRYASGMLEVMLEPPREAVAKRLRGIDEAVSRMTKLIDRFFAEERQVDGVLEVEEVDIPRLARQVQHHFEQVGLGSRLRFTHVEEVPDYWADVEMLRTVVVNLVDNALKYSPNDAPVEIALLVRNRLLTIEVSDRGIGIPADEHSHLGRRFFRASNARAASGSGLGLHNCLQLLGYHEGSLNLSHREGGGTVATVRLPLPGLLPRNPEKTEEDALA</sequence>
<dbReference type="Pfam" id="PF02518">
    <property type="entry name" value="HATPase_c"/>
    <property type="match status" value="1"/>
</dbReference>
<evidence type="ECO:0000259" key="5">
    <source>
        <dbReference type="PROSITE" id="PS50109"/>
    </source>
</evidence>
<comment type="caution">
    <text evidence="6">The sequence shown here is derived from an EMBL/GenBank/DDBJ whole genome shotgun (WGS) entry which is preliminary data.</text>
</comment>
<evidence type="ECO:0000313" key="6">
    <source>
        <dbReference type="EMBL" id="EKF17511.1"/>
    </source>
</evidence>
<dbReference type="GO" id="GO:0000155">
    <property type="term" value="F:phosphorelay sensor kinase activity"/>
    <property type="evidence" value="ECO:0007669"/>
    <property type="project" value="InterPro"/>
</dbReference>
<evidence type="ECO:0000256" key="4">
    <source>
        <dbReference type="SAM" id="Phobius"/>
    </source>
</evidence>
<dbReference type="SUPFAM" id="SSF55874">
    <property type="entry name" value="ATPase domain of HSP90 chaperone/DNA topoisomerase II/histidine kinase"/>
    <property type="match status" value="1"/>
</dbReference>
<dbReference type="Pfam" id="PF00512">
    <property type="entry name" value="HisKA"/>
    <property type="match status" value="1"/>
</dbReference>
<keyword evidence="4" id="KW-1133">Transmembrane helix</keyword>
<protein>
    <recommendedName>
        <fullName evidence="2">histidine kinase</fullName>
        <ecNumber evidence="2">2.7.13.3</ecNumber>
    </recommendedName>
</protein>
<dbReference type="Gene3D" id="1.10.287.130">
    <property type="match status" value="1"/>
</dbReference>
<dbReference type="InterPro" id="IPR036097">
    <property type="entry name" value="HisK_dim/P_sf"/>
</dbReference>
<dbReference type="CDD" id="cd00075">
    <property type="entry name" value="HATPase"/>
    <property type="match status" value="1"/>
</dbReference>
<dbReference type="PRINTS" id="PR00344">
    <property type="entry name" value="BCTRLSENSOR"/>
</dbReference>
<feature type="transmembrane region" description="Helical" evidence="4">
    <location>
        <begin position="136"/>
        <end position="153"/>
    </location>
</feature>
<dbReference type="CDD" id="cd00082">
    <property type="entry name" value="HisKA"/>
    <property type="match status" value="1"/>
</dbReference>
<accession>K2M5V6</accession>
<dbReference type="SUPFAM" id="SSF47384">
    <property type="entry name" value="Homodimeric domain of signal transducing histidine kinase"/>
    <property type="match status" value="1"/>
</dbReference>
<dbReference type="EC" id="2.7.13.3" evidence="2"/>
<dbReference type="Proteomes" id="UP000006786">
    <property type="component" value="Unassembled WGS sequence"/>
</dbReference>
<dbReference type="InterPro" id="IPR005467">
    <property type="entry name" value="His_kinase_dom"/>
</dbReference>
<dbReference type="PROSITE" id="PS50109">
    <property type="entry name" value="HIS_KIN"/>
    <property type="match status" value="1"/>
</dbReference>
<feature type="transmembrane region" description="Helical" evidence="4">
    <location>
        <begin position="108"/>
        <end position="130"/>
    </location>
</feature>
<dbReference type="PANTHER" id="PTHR43547">
    <property type="entry name" value="TWO-COMPONENT HISTIDINE KINASE"/>
    <property type="match status" value="1"/>
</dbReference>
<feature type="transmembrane region" description="Helical" evidence="4">
    <location>
        <begin position="24"/>
        <end position="42"/>
    </location>
</feature>
<dbReference type="EMBL" id="AMRM01000023">
    <property type="protein sequence ID" value="EKF17511.1"/>
    <property type="molecule type" value="Genomic_DNA"/>
</dbReference>
<feature type="transmembrane region" description="Helical" evidence="4">
    <location>
        <begin position="207"/>
        <end position="228"/>
    </location>
</feature>
<dbReference type="InterPro" id="IPR003661">
    <property type="entry name" value="HisK_dim/P_dom"/>
</dbReference>
<dbReference type="OrthoDB" id="9806130at2"/>